<dbReference type="Pfam" id="PF07690">
    <property type="entry name" value="MFS_1"/>
    <property type="match status" value="2"/>
</dbReference>
<protein>
    <recommendedName>
        <fullName evidence="8">Major facilitator superfamily (MFS) profile domain-containing protein</fullName>
    </recommendedName>
</protein>
<dbReference type="PANTHER" id="PTHR23511:SF5">
    <property type="entry name" value="MAJOR FACILITATOR-TYPE TRANSPORTER HXNZ-RELATED"/>
    <property type="match status" value="1"/>
</dbReference>
<feature type="transmembrane region" description="Helical" evidence="7">
    <location>
        <begin position="558"/>
        <end position="582"/>
    </location>
</feature>
<dbReference type="InterPro" id="IPR036259">
    <property type="entry name" value="MFS_trans_sf"/>
</dbReference>
<evidence type="ECO:0000259" key="8">
    <source>
        <dbReference type="PROSITE" id="PS50850"/>
    </source>
</evidence>
<evidence type="ECO:0000256" key="1">
    <source>
        <dbReference type="ARBA" id="ARBA00004141"/>
    </source>
</evidence>
<evidence type="ECO:0000256" key="3">
    <source>
        <dbReference type="ARBA" id="ARBA00022692"/>
    </source>
</evidence>
<dbReference type="EMBL" id="JANBOI010001322">
    <property type="protein sequence ID" value="KAJ1726881.1"/>
    <property type="molecule type" value="Genomic_DNA"/>
</dbReference>
<dbReference type="PANTHER" id="PTHR23511">
    <property type="entry name" value="SYNAPTIC VESICLE GLYCOPROTEIN 2"/>
    <property type="match status" value="1"/>
</dbReference>
<feature type="compositionally biased region" description="Basic and acidic residues" evidence="6">
    <location>
        <begin position="12"/>
        <end position="27"/>
    </location>
</feature>
<evidence type="ECO:0000256" key="5">
    <source>
        <dbReference type="ARBA" id="ARBA00023136"/>
    </source>
</evidence>
<dbReference type="CDD" id="cd17316">
    <property type="entry name" value="MFS_SV2_like"/>
    <property type="match status" value="1"/>
</dbReference>
<keyword evidence="4 7" id="KW-1133">Transmembrane helix</keyword>
<dbReference type="Proteomes" id="UP001143981">
    <property type="component" value="Unassembled WGS sequence"/>
</dbReference>
<evidence type="ECO:0000313" key="10">
    <source>
        <dbReference type="Proteomes" id="UP001143981"/>
    </source>
</evidence>
<evidence type="ECO:0000256" key="6">
    <source>
        <dbReference type="SAM" id="MobiDB-lite"/>
    </source>
</evidence>
<keyword evidence="3 7" id="KW-0812">Transmembrane</keyword>
<evidence type="ECO:0000256" key="4">
    <source>
        <dbReference type="ARBA" id="ARBA00022989"/>
    </source>
</evidence>
<dbReference type="SUPFAM" id="SSF103473">
    <property type="entry name" value="MFS general substrate transporter"/>
    <property type="match status" value="1"/>
</dbReference>
<feature type="region of interest" description="Disordered" evidence="6">
    <location>
        <begin position="1"/>
        <end position="51"/>
    </location>
</feature>
<feature type="transmembrane region" description="Helical" evidence="7">
    <location>
        <begin position="506"/>
        <end position="524"/>
    </location>
</feature>
<organism evidence="9 10">
    <name type="scientific">Coemansia biformis</name>
    <dbReference type="NCBI Taxonomy" id="1286918"/>
    <lineage>
        <taxon>Eukaryota</taxon>
        <taxon>Fungi</taxon>
        <taxon>Fungi incertae sedis</taxon>
        <taxon>Zoopagomycota</taxon>
        <taxon>Kickxellomycotina</taxon>
        <taxon>Kickxellomycetes</taxon>
        <taxon>Kickxellales</taxon>
        <taxon>Kickxellaceae</taxon>
        <taxon>Coemansia</taxon>
    </lineage>
</organism>
<name>A0A9W7Y9W5_9FUNG</name>
<keyword evidence="10" id="KW-1185">Reference proteome</keyword>
<feature type="transmembrane region" description="Helical" evidence="7">
    <location>
        <begin position="531"/>
        <end position="552"/>
    </location>
</feature>
<dbReference type="OrthoDB" id="4139357at2759"/>
<accession>A0A9W7Y9W5</accession>
<keyword evidence="5 7" id="KW-0472">Membrane</keyword>
<comment type="subcellular location">
    <subcellularLocation>
        <location evidence="1">Membrane</location>
        <topology evidence="1">Multi-pass membrane protein</topology>
    </subcellularLocation>
</comment>
<keyword evidence="2" id="KW-0813">Transport</keyword>
<dbReference type="PROSITE" id="PS50850">
    <property type="entry name" value="MFS"/>
    <property type="match status" value="1"/>
</dbReference>
<dbReference type="InterPro" id="IPR020846">
    <property type="entry name" value="MFS_dom"/>
</dbReference>
<feature type="domain" description="Major facilitator superfamily (MFS) profile" evidence="8">
    <location>
        <begin position="107"/>
        <end position="647"/>
    </location>
</feature>
<dbReference type="GO" id="GO:0016020">
    <property type="term" value="C:membrane"/>
    <property type="evidence" value="ECO:0007669"/>
    <property type="project" value="UniProtKB-SubCell"/>
</dbReference>
<dbReference type="InterPro" id="IPR011701">
    <property type="entry name" value="MFS"/>
</dbReference>
<feature type="transmembrane region" description="Helical" evidence="7">
    <location>
        <begin position="594"/>
        <end position="617"/>
    </location>
</feature>
<feature type="transmembrane region" description="Helical" evidence="7">
    <location>
        <begin position="146"/>
        <end position="167"/>
    </location>
</feature>
<reference evidence="9" key="1">
    <citation type="submission" date="2022-07" db="EMBL/GenBank/DDBJ databases">
        <title>Phylogenomic reconstructions and comparative analyses of Kickxellomycotina fungi.</title>
        <authorList>
            <person name="Reynolds N.K."/>
            <person name="Stajich J.E."/>
            <person name="Barry K."/>
            <person name="Grigoriev I.V."/>
            <person name="Crous P."/>
            <person name="Smith M.E."/>
        </authorList>
    </citation>
    <scope>NUCLEOTIDE SEQUENCE</scope>
    <source>
        <strain evidence="9">BCRC 34381</strain>
    </source>
</reference>
<dbReference type="AlphaFoldDB" id="A0A9W7Y9W5"/>
<dbReference type="Gene3D" id="1.20.1250.20">
    <property type="entry name" value="MFS general substrate transporter like domains"/>
    <property type="match status" value="1"/>
</dbReference>
<feature type="transmembrane region" description="Helical" evidence="7">
    <location>
        <begin position="447"/>
        <end position="467"/>
    </location>
</feature>
<feature type="transmembrane region" description="Helical" evidence="7">
    <location>
        <begin position="623"/>
        <end position="642"/>
    </location>
</feature>
<evidence type="ECO:0000256" key="2">
    <source>
        <dbReference type="ARBA" id="ARBA00022448"/>
    </source>
</evidence>
<feature type="transmembrane region" description="Helical" evidence="7">
    <location>
        <begin position="279"/>
        <end position="296"/>
    </location>
</feature>
<proteinExistence type="predicted"/>
<sequence>MLTSEFHAGQPRADEVGDRDHGADAARSDASSKGVGRRGSQHAATSGEAVGGLPRPCYGRAAPMPAFAGDDIVEEGAVGDDDAAQCESDEELELNRMISNIGFGRYHRRVLALCGLGWTADNAWMQCTACILPRIQQHFGVSNARIGLMSSSMFLGLMCGALVWGPVADRYGRLVPYRWTLVVSAVFGLAASAAPSFSVLCVCLFGLGSGVGGNMPVDGAIFLECIPREKRHLLTMLSVFFSVGSVLTSAIALAILPPFSCPDDPGPNGCDVSKQNNGWRYLLITMALLTIVMVVLRNGCFRLHESPKYLLQNKSRSDVVMVLKKIVTFNGGTAKQPAAVVECGARTGSFPPNDADDHSSLMPASAAGSCARASDSDSTHSWLEWTDTDISHEREEVRQASGGARAATTVGARLRSLSRALRAALDFSAHRRLLKPLFAPSLRRTTALVWMIWAIVAMGFTMFNVFLPKLLETHGSTSSSGSNAASTQTPAAGESHAKQAAVYRDALIYAVSGVPGSVIGAWMVDTRLGRIYSMALSTAVSGLALIAFAFSAKAHSTALTIVSSSVFGLTSTLMFAVIYAYTPEVFHPSARGTACGMASAFGRVAGIIAPLITGLLLEISTTIPLYVSVALLWLAAGCMLLLPIETRDIAA</sequence>
<comment type="caution">
    <text evidence="9">The sequence shown here is derived from an EMBL/GenBank/DDBJ whole genome shotgun (WGS) entry which is preliminary data.</text>
</comment>
<feature type="transmembrane region" description="Helical" evidence="7">
    <location>
        <begin position="179"/>
        <end position="212"/>
    </location>
</feature>
<evidence type="ECO:0000313" key="9">
    <source>
        <dbReference type="EMBL" id="KAJ1726881.1"/>
    </source>
</evidence>
<feature type="transmembrane region" description="Helical" evidence="7">
    <location>
        <begin position="233"/>
        <end position="259"/>
    </location>
</feature>
<gene>
    <name evidence="9" type="ORF">LPJ61_004899</name>
</gene>
<evidence type="ECO:0000256" key="7">
    <source>
        <dbReference type="SAM" id="Phobius"/>
    </source>
</evidence>
<dbReference type="GO" id="GO:0022857">
    <property type="term" value="F:transmembrane transporter activity"/>
    <property type="evidence" value="ECO:0007669"/>
    <property type="project" value="InterPro"/>
</dbReference>